<evidence type="ECO:0000313" key="3">
    <source>
        <dbReference type="EMBL" id="KAF8789068.1"/>
    </source>
</evidence>
<accession>A0A8T0FFS2</accession>
<feature type="domain" description="Transposable element P transposase-like GTP-binding insertion" evidence="1">
    <location>
        <begin position="1"/>
        <end position="63"/>
    </location>
</feature>
<gene>
    <name evidence="3" type="ORF">HNY73_007045</name>
</gene>
<dbReference type="InterPro" id="IPR048367">
    <property type="entry name" value="TNP-like_RNaseH_C"/>
</dbReference>
<organism evidence="3 4">
    <name type="scientific">Argiope bruennichi</name>
    <name type="common">Wasp spider</name>
    <name type="synonym">Aranea bruennichi</name>
    <dbReference type="NCBI Taxonomy" id="94029"/>
    <lineage>
        <taxon>Eukaryota</taxon>
        <taxon>Metazoa</taxon>
        <taxon>Ecdysozoa</taxon>
        <taxon>Arthropoda</taxon>
        <taxon>Chelicerata</taxon>
        <taxon>Arachnida</taxon>
        <taxon>Araneae</taxon>
        <taxon>Araneomorphae</taxon>
        <taxon>Entelegynae</taxon>
        <taxon>Araneoidea</taxon>
        <taxon>Araneidae</taxon>
        <taxon>Argiope</taxon>
    </lineage>
</organism>
<evidence type="ECO:0000313" key="4">
    <source>
        <dbReference type="Proteomes" id="UP000807504"/>
    </source>
</evidence>
<dbReference type="Pfam" id="PF21789">
    <property type="entry name" value="TNP-like_RNaseH_C"/>
    <property type="match status" value="1"/>
</dbReference>
<reference evidence="3" key="1">
    <citation type="journal article" date="2020" name="bioRxiv">
        <title>Chromosome-level reference genome of the European wasp spider Argiope bruennichi: a resource for studies on range expansion and evolutionary adaptation.</title>
        <authorList>
            <person name="Sheffer M.M."/>
            <person name="Hoppe A."/>
            <person name="Krehenwinkel H."/>
            <person name="Uhl G."/>
            <person name="Kuss A.W."/>
            <person name="Jensen L."/>
            <person name="Jensen C."/>
            <person name="Gillespie R.G."/>
            <person name="Hoff K.J."/>
            <person name="Prost S."/>
        </authorList>
    </citation>
    <scope>NUCLEOTIDE SEQUENCE</scope>
</reference>
<proteinExistence type="predicted"/>
<sequence length="152" mass="17485">MKVRLAAQTLSNSVADALEYCEKNLKHPDFQGAEATAKFLRFFNDIFDLFNSRNLLGRGFKRPLSLNTEAEFSIFVEKAELYIEELKTAPNGPPILESNRRTGFLGFLMTYKFSQDHLEMFFSAIRSKGGYNNNHTCKQFQAAYLRLLCHEI</sequence>
<reference evidence="3" key="2">
    <citation type="submission" date="2020-06" db="EMBL/GenBank/DDBJ databases">
        <authorList>
            <person name="Sheffer M."/>
        </authorList>
    </citation>
    <scope>NUCLEOTIDE SEQUENCE</scope>
</reference>
<name>A0A8T0FFS2_ARGBR</name>
<protein>
    <submittedName>
        <fullName evidence="3">DNA transposase THAP9 like protein</fullName>
    </submittedName>
</protein>
<dbReference type="EMBL" id="JABXBU010000012">
    <property type="protein sequence ID" value="KAF8789068.1"/>
    <property type="molecule type" value="Genomic_DNA"/>
</dbReference>
<dbReference type="PANTHER" id="PTHR47577:SF2">
    <property type="entry name" value="THAP DOMAIN CONTAINING 9"/>
    <property type="match status" value="1"/>
</dbReference>
<evidence type="ECO:0000259" key="2">
    <source>
        <dbReference type="Pfam" id="PF21789"/>
    </source>
</evidence>
<evidence type="ECO:0000259" key="1">
    <source>
        <dbReference type="Pfam" id="PF21788"/>
    </source>
</evidence>
<dbReference type="InterPro" id="IPR048366">
    <property type="entry name" value="TNP-like_GBD"/>
</dbReference>
<dbReference type="PANTHER" id="PTHR47577">
    <property type="entry name" value="THAP DOMAIN-CONTAINING PROTEIN 6"/>
    <property type="match status" value="1"/>
</dbReference>
<feature type="domain" description="Transposable element P transposase-like RNase H C-terminal" evidence="2">
    <location>
        <begin position="111"/>
        <end position="144"/>
    </location>
</feature>
<dbReference type="AlphaFoldDB" id="A0A8T0FFS2"/>
<dbReference type="Pfam" id="PF21788">
    <property type="entry name" value="TNP-like_GBD"/>
    <property type="match status" value="1"/>
</dbReference>
<comment type="caution">
    <text evidence="3">The sequence shown here is derived from an EMBL/GenBank/DDBJ whole genome shotgun (WGS) entry which is preliminary data.</text>
</comment>
<dbReference type="Proteomes" id="UP000807504">
    <property type="component" value="Unassembled WGS sequence"/>
</dbReference>
<keyword evidence="4" id="KW-1185">Reference proteome</keyword>